<gene>
    <name evidence="1" type="ORF">C8C76_101120</name>
</gene>
<dbReference type="AlphaFoldDB" id="A0A2T5RT28"/>
<sequence>MKKIKLALILLISIFILSGCFGGDFGDDMFSDINGETYQLSGEIIDLQGIPVENVEVRINGKVTYTDANGLYNLESIEGGSSYIELESDSYRNLDADINISSDTSMDFVMVENEVVYAAQTSGNTSGYFQLKRPGGTEWDYEIYLETLDGEAFDQTITFTGGHYSITDEYTYFLAETDNPEVKYLMGIADHEYIIMSGLTEAQFLTFKEEYETLDSGQPQIDFINANIDQGNVYEGENVFFERLDNEDLEYKFIAEGILNESDLGQVENGEWTLHRFGNKRFDPDFSYTLVQDDNSQSYHFVNYNGGVSSRSETEFYFALDLLETNSNQNYYVYGFSGYNYIKIAVVEINIGSEEDFKNIYSEDPSVTKSNIMNVIEKSNHIIYGEVNNFN</sequence>
<dbReference type="RefSeq" id="WP_108137639.1">
    <property type="nucleotide sequence ID" value="NZ_QAXS01000001.1"/>
</dbReference>
<dbReference type="Gene3D" id="2.60.40.1120">
    <property type="entry name" value="Carboxypeptidase-like, regulatory domain"/>
    <property type="match status" value="1"/>
</dbReference>
<name>A0A2T5RT28_9FIRM</name>
<proteinExistence type="predicted"/>
<evidence type="ECO:0008006" key="3">
    <source>
        <dbReference type="Google" id="ProtNLM"/>
    </source>
</evidence>
<reference evidence="1 2" key="1">
    <citation type="submission" date="2018-04" db="EMBL/GenBank/DDBJ databases">
        <title>Subsurface microbial communities from deep shales in Ohio and West Virginia, USA.</title>
        <authorList>
            <person name="Wrighton K."/>
        </authorList>
    </citation>
    <scope>NUCLEOTIDE SEQUENCE [LARGE SCALE GENOMIC DNA]</scope>
    <source>
        <strain evidence="1 2">WC1</strain>
    </source>
</reference>
<dbReference type="InterPro" id="IPR008969">
    <property type="entry name" value="CarboxyPept-like_regulatory"/>
</dbReference>
<evidence type="ECO:0000313" key="2">
    <source>
        <dbReference type="Proteomes" id="UP000244089"/>
    </source>
</evidence>
<comment type="caution">
    <text evidence="1">The sequence shown here is derived from an EMBL/GenBank/DDBJ whole genome shotgun (WGS) entry which is preliminary data.</text>
</comment>
<accession>A0A2T5RT28</accession>
<dbReference type="SUPFAM" id="SSF49464">
    <property type="entry name" value="Carboxypeptidase regulatory domain-like"/>
    <property type="match status" value="1"/>
</dbReference>
<evidence type="ECO:0000313" key="1">
    <source>
        <dbReference type="EMBL" id="PTW03479.1"/>
    </source>
</evidence>
<dbReference type="EMBL" id="QAXS01000001">
    <property type="protein sequence ID" value="PTW03479.1"/>
    <property type="molecule type" value="Genomic_DNA"/>
</dbReference>
<protein>
    <recommendedName>
        <fullName evidence="3">Carboxypeptidase family protein</fullName>
    </recommendedName>
</protein>
<dbReference type="Proteomes" id="UP000244089">
    <property type="component" value="Unassembled WGS sequence"/>
</dbReference>
<dbReference type="PROSITE" id="PS51257">
    <property type="entry name" value="PROKAR_LIPOPROTEIN"/>
    <property type="match status" value="1"/>
</dbReference>
<organism evidence="1 2">
    <name type="scientific">Halanaerobium saccharolyticum</name>
    <dbReference type="NCBI Taxonomy" id="43595"/>
    <lineage>
        <taxon>Bacteria</taxon>
        <taxon>Bacillati</taxon>
        <taxon>Bacillota</taxon>
        <taxon>Clostridia</taxon>
        <taxon>Halanaerobiales</taxon>
        <taxon>Halanaerobiaceae</taxon>
        <taxon>Halanaerobium</taxon>
    </lineage>
</organism>